<organism evidence="4">
    <name type="scientific">freshwater metagenome</name>
    <dbReference type="NCBI Taxonomy" id="449393"/>
    <lineage>
        <taxon>unclassified sequences</taxon>
        <taxon>metagenomes</taxon>
        <taxon>ecological metagenomes</taxon>
    </lineage>
</organism>
<evidence type="ECO:0000259" key="3">
    <source>
        <dbReference type="PROSITE" id="PS50901"/>
    </source>
</evidence>
<dbReference type="PANTHER" id="PTHR22683">
    <property type="entry name" value="SPORULATION PROTEIN RELATED"/>
    <property type="match status" value="1"/>
</dbReference>
<proteinExistence type="predicted"/>
<name>A0A6J6ESR0_9ZZZZ</name>
<dbReference type="SUPFAM" id="SSF52540">
    <property type="entry name" value="P-loop containing nucleoside triphosphate hydrolases"/>
    <property type="match status" value="1"/>
</dbReference>
<feature type="domain" description="FtsK" evidence="3">
    <location>
        <begin position="260"/>
        <end position="445"/>
    </location>
</feature>
<dbReference type="GO" id="GO:0003677">
    <property type="term" value="F:DNA binding"/>
    <property type="evidence" value="ECO:0007669"/>
    <property type="project" value="InterPro"/>
</dbReference>
<dbReference type="GO" id="GO:0005524">
    <property type="term" value="F:ATP binding"/>
    <property type="evidence" value="ECO:0007669"/>
    <property type="project" value="UniProtKB-KW"/>
</dbReference>
<dbReference type="Pfam" id="PF01580">
    <property type="entry name" value="FtsK_SpoIIIE"/>
    <property type="match status" value="1"/>
</dbReference>
<dbReference type="PANTHER" id="PTHR22683:SF1">
    <property type="entry name" value="TYPE VII SECRETION SYSTEM PROTEIN ESSC"/>
    <property type="match status" value="1"/>
</dbReference>
<dbReference type="EMBL" id="CAEZTM010000066">
    <property type="protein sequence ID" value="CAB4578455.1"/>
    <property type="molecule type" value="Genomic_DNA"/>
</dbReference>
<evidence type="ECO:0000256" key="1">
    <source>
        <dbReference type="ARBA" id="ARBA00022741"/>
    </source>
</evidence>
<protein>
    <submittedName>
        <fullName evidence="4">Unannotated protein</fullName>
    </submittedName>
</protein>
<sequence>MLAPVAVALVLAVVFQSALALLMGVIGPLMVVGGWWEARRRGALKHSAALLEFEDQLVEHEGVVERARRDVRDRATRLHPGIQDWAHDALWRGPPPATETLSVGHTRWYPPPGHPLAGTGAIGGMPALVDMTRGLALVASDDQHSLWRALALQWRAHSHAVIPSWDLGDQPPRDFRGPSRLAWVSATTDIPTECLAIVIHRGGVMAELHIPGEPPQDVVLATLSHAEAMRIPRGRLGVSDVVDSEPDLARRDQLWVSLAQRGPFFDLLSEGPHTVVWGATGSGKSVTVVALVSSLARHYAPDHVVCVLIDFKGGAGLAPLAALPHTVGWVTDLAPDSSRRALRGLRSEMTRRERILEAATRADWSELDSSLEAPRLVIVIDEVAWLLANQPLWAEVITDIAARGRSLGVHLVLSTQRLSGVITRPMMANISFRVCGRVTDDAELREGMPDASASLASALRHVRPGQALVAGALSPPQMSAVDQVQPSSRDDSPASWKVWADALPAVIPWRDGGMGESPWAWRECLDTHSAVSVPGLMGPGLVAIVGDRFSGRTTAAYALAWTHAGALMAPHDGASLWVCLNAVSGTDRTLVVDDVDILLHGTAPEGEAFLVDALEGFSGALLMTMSARHRLSRSLSRLASQVLVMPIAKPEDRDVWGASSRSCPGAGLWNGEDIQVVHGAPAPTLWVAAELSQPPELSQVPVVVTNSPEEWAGSPITEVIDSTHHSSAWATLARYRAGQPILIDGLNDREARSLLQGGPWIPPLSPPEGSLWLWDGSRPVLTTRERWRG</sequence>
<dbReference type="AlphaFoldDB" id="A0A6J6ESR0"/>
<dbReference type="Gene3D" id="3.40.50.300">
    <property type="entry name" value="P-loop containing nucleotide triphosphate hydrolases"/>
    <property type="match status" value="1"/>
</dbReference>
<evidence type="ECO:0000313" key="4">
    <source>
        <dbReference type="EMBL" id="CAB4578455.1"/>
    </source>
</evidence>
<reference evidence="4" key="1">
    <citation type="submission" date="2020-05" db="EMBL/GenBank/DDBJ databases">
        <authorList>
            <person name="Chiriac C."/>
            <person name="Salcher M."/>
            <person name="Ghai R."/>
            <person name="Kavagutti S V."/>
        </authorList>
    </citation>
    <scope>NUCLEOTIDE SEQUENCE</scope>
</reference>
<keyword evidence="2" id="KW-0067">ATP-binding</keyword>
<dbReference type="InterPro" id="IPR050206">
    <property type="entry name" value="FtsK/SpoIIIE/SftA"/>
</dbReference>
<dbReference type="InterPro" id="IPR002543">
    <property type="entry name" value="FtsK_dom"/>
</dbReference>
<keyword evidence="1" id="KW-0547">Nucleotide-binding</keyword>
<gene>
    <name evidence="4" type="ORF">UFOPK1684_01207</name>
</gene>
<dbReference type="PROSITE" id="PS50901">
    <property type="entry name" value="FTSK"/>
    <property type="match status" value="1"/>
</dbReference>
<dbReference type="InterPro" id="IPR027417">
    <property type="entry name" value="P-loop_NTPase"/>
</dbReference>
<evidence type="ECO:0000256" key="2">
    <source>
        <dbReference type="ARBA" id="ARBA00022840"/>
    </source>
</evidence>
<accession>A0A6J6ESR0</accession>